<keyword evidence="4 6" id="KW-1133">Transmembrane helix</keyword>
<feature type="transmembrane region" description="Helical" evidence="6">
    <location>
        <begin position="152"/>
        <end position="174"/>
    </location>
</feature>
<dbReference type="PANTHER" id="PTHR45649">
    <property type="entry name" value="AMINO-ACID PERMEASE BAT1"/>
    <property type="match status" value="1"/>
</dbReference>
<dbReference type="InterPro" id="IPR002293">
    <property type="entry name" value="AA/rel_permease1"/>
</dbReference>
<proteinExistence type="predicted"/>
<evidence type="ECO:0000256" key="5">
    <source>
        <dbReference type="ARBA" id="ARBA00023136"/>
    </source>
</evidence>
<feature type="transmembrane region" description="Helical" evidence="6">
    <location>
        <begin position="439"/>
        <end position="458"/>
    </location>
</feature>
<dbReference type="PANTHER" id="PTHR45649:SF26">
    <property type="entry name" value="OS04G0435100 PROTEIN"/>
    <property type="match status" value="1"/>
</dbReference>
<keyword evidence="2" id="KW-0813">Transport</keyword>
<dbReference type="Gene3D" id="1.20.1740.10">
    <property type="entry name" value="Amino acid/polyamine transporter I"/>
    <property type="match status" value="1"/>
</dbReference>
<feature type="transmembrane region" description="Helical" evidence="6">
    <location>
        <begin position="186"/>
        <end position="206"/>
    </location>
</feature>
<feature type="transmembrane region" description="Helical" evidence="6">
    <location>
        <begin position="385"/>
        <end position="409"/>
    </location>
</feature>
<dbReference type="EMBL" id="JBDJAW010000012">
    <property type="protein sequence ID" value="MEN3536797.1"/>
    <property type="molecule type" value="Genomic_DNA"/>
</dbReference>
<feature type="transmembrane region" description="Helical" evidence="6">
    <location>
        <begin position="32"/>
        <end position="56"/>
    </location>
</feature>
<dbReference type="Proteomes" id="UP001447516">
    <property type="component" value="Unassembled WGS sequence"/>
</dbReference>
<evidence type="ECO:0000256" key="3">
    <source>
        <dbReference type="ARBA" id="ARBA00022692"/>
    </source>
</evidence>
<feature type="transmembrane region" description="Helical" evidence="6">
    <location>
        <begin position="357"/>
        <end position="379"/>
    </location>
</feature>
<evidence type="ECO:0000256" key="2">
    <source>
        <dbReference type="ARBA" id="ARBA00022448"/>
    </source>
</evidence>
<comment type="caution">
    <text evidence="7">The sequence shown here is derived from an EMBL/GenBank/DDBJ whole genome shotgun (WGS) entry which is preliminary data.</text>
</comment>
<evidence type="ECO:0000256" key="4">
    <source>
        <dbReference type="ARBA" id="ARBA00022989"/>
    </source>
</evidence>
<dbReference type="RefSeq" id="WP_346226781.1">
    <property type="nucleotide sequence ID" value="NZ_JBDJAW010000012.1"/>
</dbReference>
<dbReference type="Pfam" id="PF13520">
    <property type="entry name" value="AA_permease_2"/>
    <property type="match status" value="1"/>
</dbReference>
<evidence type="ECO:0000313" key="7">
    <source>
        <dbReference type="EMBL" id="MEN3536797.1"/>
    </source>
</evidence>
<comment type="subcellular location">
    <subcellularLocation>
        <location evidence="1">Membrane</location>
        <topology evidence="1">Multi-pass membrane protein</topology>
    </subcellularLocation>
</comment>
<gene>
    <name evidence="7" type="ORF">AAH991_16915</name>
</gene>
<sequence>MAVTVPPSPPTDESALQTFGYRQELHRSMGRYASFAAGFSFISVLTTVFQFFAFGYASGGPAFFWTWPVVLAGQIMVALCFAELAARYPISGAIYQWSSRLSTAAFGWFAGWIMILGQIVVIAAAALALQVVLPAIWPGFQLVGGDPAPTTATGAANAAVLGLVLLALTTTVNAVDNRVLARINSIGVTAEIIGAVLIVVLLFTHAEHGPGVTFSTGGHGGAVGALLVGSFTAAYVLIGFDSAGELSEETRSPRRVAPRTILTALTAAGLLGGLIVFAGLLAAPSLTDGRLAAEGLSYVLTSSLGDWVGKLLLADVVLAITVATMAIQTAATRMLFSMARDGVMPFSAALSRVSPRTGMPTGPALVTGVAAGAVLLLNFASPEAFLAIGTTCIVLLYLAYAMVTGPLLVQRLRGGWRGGAPAGVAEDGSRLFSMGRWGLPVNALALCYGLAMAVNLAWPRAEVYAPITGHWFFQWFTLLFLAAVVALGALYRRLRRPAALLPQVGQIPVGNTGQA</sequence>
<keyword evidence="5 6" id="KW-0472">Membrane</keyword>
<keyword evidence="8" id="KW-1185">Reference proteome</keyword>
<feature type="transmembrane region" description="Helical" evidence="6">
    <location>
        <begin position="470"/>
        <end position="491"/>
    </location>
</feature>
<organism evidence="7 8">
    <name type="scientific">Microbispora maris</name>
    <dbReference type="NCBI Taxonomy" id="3144104"/>
    <lineage>
        <taxon>Bacteria</taxon>
        <taxon>Bacillati</taxon>
        <taxon>Actinomycetota</taxon>
        <taxon>Actinomycetes</taxon>
        <taxon>Streptosporangiales</taxon>
        <taxon>Streptosporangiaceae</taxon>
        <taxon>Microbispora</taxon>
    </lineage>
</organism>
<feature type="transmembrane region" description="Helical" evidence="6">
    <location>
        <begin position="311"/>
        <end position="336"/>
    </location>
</feature>
<protein>
    <submittedName>
        <fullName evidence="7">Amino acid permease</fullName>
    </submittedName>
</protein>
<feature type="transmembrane region" description="Helical" evidence="6">
    <location>
        <begin position="62"/>
        <end position="85"/>
    </location>
</feature>
<reference evidence="7 8" key="1">
    <citation type="submission" date="2024-05" db="EMBL/GenBank/DDBJ databases">
        <title>Microbispora sp.ZYX-F-249.</title>
        <authorList>
            <person name="Xie H."/>
        </authorList>
    </citation>
    <scope>NUCLEOTIDE SEQUENCE [LARGE SCALE GENOMIC DNA]</scope>
    <source>
        <strain evidence="7 8">ZYX-F-249</strain>
    </source>
</reference>
<feature type="transmembrane region" description="Helical" evidence="6">
    <location>
        <begin position="261"/>
        <end position="283"/>
    </location>
</feature>
<accession>A0ABV0ANC0</accession>
<evidence type="ECO:0000256" key="1">
    <source>
        <dbReference type="ARBA" id="ARBA00004141"/>
    </source>
</evidence>
<keyword evidence="3 6" id="KW-0812">Transmembrane</keyword>
<feature type="transmembrane region" description="Helical" evidence="6">
    <location>
        <begin position="218"/>
        <end position="240"/>
    </location>
</feature>
<name>A0ABV0ANC0_9ACTN</name>
<evidence type="ECO:0000256" key="6">
    <source>
        <dbReference type="SAM" id="Phobius"/>
    </source>
</evidence>
<evidence type="ECO:0000313" key="8">
    <source>
        <dbReference type="Proteomes" id="UP001447516"/>
    </source>
</evidence>
<feature type="transmembrane region" description="Helical" evidence="6">
    <location>
        <begin position="106"/>
        <end position="132"/>
    </location>
</feature>